<dbReference type="InterPro" id="IPR011009">
    <property type="entry name" value="Kinase-like_dom_sf"/>
</dbReference>
<feature type="domain" description="Protein kinase" evidence="2">
    <location>
        <begin position="321"/>
        <end position="613"/>
    </location>
</feature>
<dbReference type="EMBL" id="JAPFFF010000041">
    <property type="protein sequence ID" value="KAK8841556.1"/>
    <property type="molecule type" value="Genomic_DNA"/>
</dbReference>
<dbReference type="InterPro" id="IPR019734">
    <property type="entry name" value="TPR_rpt"/>
</dbReference>
<evidence type="ECO:0000259" key="2">
    <source>
        <dbReference type="PROSITE" id="PS50011"/>
    </source>
</evidence>
<gene>
    <name evidence="3" type="ORF">M9Y10_027180</name>
</gene>
<dbReference type="PROSITE" id="PS50011">
    <property type="entry name" value="PROTEIN_KINASE_DOM"/>
    <property type="match status" value="1"/>
</dbReference>
<dbReference type="SUPFAM" id="SSF56112">
    <property type="entry name" value="Protein kinase-like (PK-like)"/>
    <property type="match status" value="1"/>
</dbReference>
<dbReference type="InterPro" id="IPR052945">
    <property type="entry name" value="Mitotic_Regulator"/>
</dbReference>
<dbReference type="Gene3D" id="1.25.40.10">
    <property type="entry name" value="Tetratricopeptide repeat domain"/>
    <property type="match status" value="6"/>
</dbReference>
<dbReference type="SMART" id="SM00671">
    <property type="entry name" value="SEL1"/>
    <property type="match status" value="24"/>
</dbReference>
<dbReference type="InterPro" id="IPR006597">
    <property type="entry name" value="Sel1-like"/>
</dbReference>
<dbReference type="Pfam" id="PF08238">
    <property type="entry name" value="Sel1"/>
    <property type="match status" value="22"/>
</dbReference>
<evidence type="ECO:0000313" key="4">
    <source>
        <dbReference type="Proteomes" id="UP001470230"/>
    </source>
</evidence>
<dbReference type="Pfam" id="PF00069">
    <property type="entry name" value="Pkinase"/>
    <property type="match status" value="1"/>
</dbReference>
<organism evidence="3 4">
    <name type="scientific">Tritrichomonas musculus</name>
    <dbReference type="NCBI Taxonomy" id="1915356"/>
    <lineage>
        <taxon>Eukaryota</taxon>
        <taxon>Metamonada</taxon>
        <taxon>Parabasalia</taxon>
        <taxon>Tritrichomonadida</taxon>
        <taxon>Tritrichomonadidae</taxon>
        <taxon>Tritrichomonas</taxon>
    </lineage>
</organism>
<feature type="compositionally biased region" description="Basic residues" evidence="1">
    <location>
        <begin position="1593"/>
        <end position="1605"/>
    </location>
</feature>
<dbReference type="SMART" id="SM00028">
    <property type="entry name" value="TPR"/>
    <property type="match status" value="4"/>
</dbReference>
<proteinExistence type="predicted"/>
<dbReference type="InterPro" id="IPR000719">
    <property type="entry name" value="Prot_kinase_dom"/>
</dbReference>
<dbReference type="SMART" id="SM00220">
    <property type="entry name" value="S_TKc"/>
    <property type="match status" value="1"/>
</dbReference>
<comment type="caution">
    <text evidence="3">The sequence shown here is derived from an EMBL/GenBank/DDBJ whole genome shotgun (WGS) entry which is preliminary data.</text>
</comment>
<accession>A0ABR2H5W5</accession>
<name>A0ABR2H5W5_9EUKA</name>
<protein>
    <recommendedName>
        <fullName evidence="2">Protein kinase domain-containing protein</fullName>
    </recommendedName>
</protein>
<dbReference type="InterPro" id="IPR011990">
    <property type="entry name" value="TPR-like_helical_dom_sf"/>
</dbReference>
<sequence length="1745" mass="206958">MDFPDKYIIQDIDKGIHYYSLAANQNSLEAQIRLGDIYSVRKYVPRDINKAIHYYSLAANQNNSYASFQLVNIYREGIYIQPDINKEIHYFILASYDPDYSIEYKLKSIFKNEKSYLYKNKFSINFKKLSKEYEIMRNDIKSNTIRRLHSDFKFSHYKFPNTDDDHILFIYKAKLFFYLKNFKFIVFDIKHSRSTEKSSYSQIVEVIICVEKNCIIVENIHIATIKEIIKKLKYKNLKIINVSSALKENGESKEDIFLKEEIENFESCFNDEIKNNKFVEMTISSLITYSVHRFFCPTRYFSDQFFCPTNYFRDKINDIFYSSDKSLKKIVRGIVKQNKYNEHHIIEKCDFKEKDFIVLRNITCKKESSISLVICRYSLHIFAMKIIKHKTKEIEHEINFCSKYSHRSFTPFYGFVKSENNDIVGFIYKYMSNNSLSSYLSSEEADDIFIMTTILRIYSGIKYLQSKSLIHRDLKPSNILLDQDFIPYISDFETIRSIKDESTPMTNDLGSSRYTSPEQDDGKELTYATDIYSFGLIIYFLYERENMFDTNLTSIFDKKRNYDIRSIQKSSTKMNDLYKKCVKFEHTARPTINEIKTIITDEIESFCYLDQFFQSIRKTDIFQLALQFMYENILISIENTRKLDKHFKSLMFKRDYLKAKKYYGLSAEQNNSDALNIIGDIYYYGKGFKRNYLKAKKYYELSAKQNNSTAFIYLGYLYQYGEGVKQDYLKAKEYYELSAKQNNSTAFIYLGYLYQYGLGVEQDYLKAKKYYELSAKQNNSTAFIYLGYLYQYGEGVKQDYLKAKEYYELSAEQNNSTAFIYLGYLYQYGEGVKQDYLKAKEYYELSAEQNNSTAFIYLGYLYQYGEGVEQDYLKAKEYYELSAEQNNSDAFNNLGHLYQYGLGVEQDYLKAKEYYELSAKQNNSTAFYKLGHLYQYGLGVDKDYLKAKEYYELSAKQNNSDAFNNLGHLYYYGEGVEQDFLKAKEYYELSAEQNNSTAFNNLGHLYYYGEGVEQDYLKAKEYYELSAKQNNSTAFIYLGYLYQYGLGVDKDYLKAKEYYVLSAKQNNSTEFYKLGHLYQYGLGVDKDYLKAKEYYELSAKQNNSTAFYKLGHLYQYGLGVDKDYLKAKEYYVLSAKQNNSTAFYKLGHLYQYGLGVDKDYLKAKEYYELSAKQNNSTAFNKLGHLYQYGLGVAKDFLRAKIYYELSVKEGDSFAPYALGILFHYGVDKNYMKVKKYYEMAVKKGNYLAYKALGDMYFNGEGVEKDYIQAKKLYEMAAGINNFDALFKLGDIYFNGYGVERDYHKAMKYFELSAEQNNPDALFFLGNFYSSNEFCDRKISKSIENYLKCIQIENRYFIIHYSKEKKKTRTFRNNRYRHRAKNDLGLIYLLDIKDFKKANEYIKESAFSEYPFGQNNFGLINEIYFSEIGNAEYLYKRSSNHCFSLAEYNLGYLKEKAGREEESIEYYIKASEYEDEPLIYRDIEHRDIRLTISKTFVICFTNLKLFEYYFKKGNSNKSRKYFIKSFSKLKIKDEEEGEEFSYQFELQFDHNDVQKSISYLKTFIFNFPSFNLFNQPSLKTALRYLKIKNENDKKKKHHKRSKKSKRKTESIKKLSIQRASKDENYYQKMKLSSMNENEGNEDKEEEEIGGCVNEGVTIFSDPEKFIDFVYKNEQHKKIFIEAIKDIIQCMKEILYTPPYVILFGRLHIRKQKDCFKEISELFPHRKEINELFYEGLDIEEFQYHKT</sequence>
<reference evidence="3 4" key="1">
    <citation type="submission" date="2024-04" db="EMBL/GenBank/DDBJ databases">
        <title>Tritrichomonas musculus Genome.</title>
        <authorList>
            <person name="Alves-Ferreira E."/>
            <person name="Grigg M."/>
            <person name="Lorenzi H."/>
            <person name="Galac M."/>
        </authorList>
    </citation>
    <scope>NUCLEOTIDE SEQUENCE [LARGE SCALE GENOMIC DNA]</scope>
    <source>
        <strain evidence="3 4">EAF2021</strain>
    </source>
</reference>
<evidence type="ECO:0000313" key="3">
    <source>
        <dbReference type="EMBL" id="KAK8841556.1"/>
    </source>
</evidence>
<dbReference type="Gene3D" id="1.10.510.10">
    <property type="entry name" value="Transferase(Phosphotransferase) domain 1"/>
    <property type="match status" value="1"/>
</dbReference>
<dbReference type="PANTHER" id="PTHR43628:SF1">
    <property type="entry name" value="CHITIN SYNTHASE REGULATORY FACTOR 2-RELATED"/>
    <property type="match status" value="1"/>
</dbReference>
<feature type="region of interest" description="Disordered" evidence="1">
    <location>
        <begin position="1591"/>
        <end position="1612"/>
    </location>
</feature>
<keyword evidence="4" id="KW-1185">Reference proteome</keyword>
<dbReference type="Proteomes" id="UP001470230">
    <property type="component" value="Unassembled WGS sequence"/>
</dbReference>
<dbReference type="SUPFAM" id="SSF81901">
    <property type="entry name" value="HCP-like"/>
    <property type="match status" value="6"/>
</dbReference>
<dbReference type="PANTHER" id="PTHR43628">
    <property type="entry name" value="ACTIVATOR OF C KINASE PROTEIN 1-RELATED"/>
    <property type="match status" value="1"/>
</dbReference>
<dbReference type="PROSITE" id="PS00108">
    <property type="entry name" value="PROTEIN_KINASE_ST"/>
    <property type="match status" value="1"/>
</dbReference>
<evidence type="ECO:0000256" key="1">
    <source>
        <dbReference type="SAM" id="MobiDB-lite"/>
    </source>
</evidence>
<dbReference type="InterPro" id="IPR008271">
    <property type="entry name" value="Ser/Thr_kinase_AS"/>
</dbReference>